<dbReference type="SUPFAM" id="SSF143856">
    <property type="entry name" value="DeoB insert domain-like"/>
    <property type="match status" value="1"/>
</dbReference>
<comment type="similarity">
    <text evidence="1 6">Belongs to the phosphopentomutase family.</text>
</comment>
<comment type="cofactor">
    <cofactor evidence="6">
        <name>Mn(2+)</name>
        <dbReference type="ChEBI" id="CHEBI:29035"/>
    </cofactor>
    <text evidence="6">Binds 2 manganese ions.</text>
</comment>
<comment type="pathway">
    <text evidence="6">Carbohydrate degradation; 2-deoxy-D-ribose 1-phosphate degradation; D-glyceraldehyde 3-phosphate and acetaldehyde from 2-deoxy-alpha-D-ribose 1-phosphate: step 1/2.</text>
</comment>
<sequence length="407" mass="42244">MSRGFLVVLDSVGIGGAPDAADFGDTGADTLGHIAEACADGRGDRHGRGGPLAIPTLLSLGLGAAHRAAAGTEPPGLEAGAATRGAWGHAAETSRGKDTPSGHWELTGVPVAFDWTYYPTTVPAFPAEFTAALVREAGLPGVLGDCHASGTEIIARLGEEHVRTGKPILYTSADSVVQIAAHEQAFGLERLYELCRIARRLIPDTVGRVIARPFVGTGAADFTRTGNRKDLAVPPPAPTLLQRHADAGGTVISIGKIGDIFAHQGTGREVKASGHPALYDALLEAADTAPDGALVLVNFVDFDSLWGHRRDVAGYAAELETFDRRLPDFLDRLRAGDLAVLTADHGNDPTWPGTDHTREQVPVLLAGPAAPHGDLGRLAFADVGATLADHLGLPPGPHGVSRLGRGG</sequence>
<dbReference type="GO" id="GO:0000287">
    <property type="term" value="F:magnesium ion binding"/>
    <property type="evidence" value="ECO:0007669"/>
    <property type="project" value="UniProtKB-UniRule"/>
</dbReference>
<evidence type="ECO:0000256" key="5">
    <source>
        <dbReference type="ARBA" id="ARBA00023235"/>
    </source>
</evidence>
<dbReference type="GO" id="GO:0030145">
    <property type="term" value="F:manganese ion binding"/>
    <property type="evidence" value="ECO:0007669"/>
    <property type="project" value="UniProtKB-UniRule"/>
</dbReference>
<dbReference type="FunFam" id="3.30.70.1250:FF:000001">
    <property type="entry name" value="Phosphopentomutase"/>
    <property type="match status" value="1"/>
</dbReference>
<accession>A0A919CR69</accession>
<evidence type="ECO:0000313" key="10">
    <source>
        <dbReference type="EMBL" id="GHD56255.1"/>
    </source>
</evidence>
<dbReference type="Gene3D" id="3.30.70.1250">
    <property type="entry name" value="Phosphopentomutase"/>
    <property type="match status" value="1"/>
</dbReference>
<dbReference type="Gene3D" id="3.40.720.10">
    <property type="entry name" value="Alkaline Phosphatase, subunit A"/>
    <property type="match status" value="1"/>
</dbReference>
<dbReference type="NCBIfam" id="NF003766">
    <property type="entry name" value="PRK05362.1"/>
    <property type="match status" value="1"/>
</dbReference>
<dbReference type="Pfam" id="PF01676">
    <property type="entry name" value="Metalloenzyme"/>
    <property type="match status" value="1"/>
</dbReference>
<dbReference type="InterPro" id="IPR006124">
    <property type="entry name" value="Metalloenzyme"/>
</dbReference>
<evidence type="ECO:0000256" key="6">
    <source>
        <dbReference type="HAMAP-Rule" id="MF_00740"/>
    </source>
</evidence>
<feature type="binding site" evidence="6">
    <location>
        <position position="10"/>
    </location>
    <ligand>
        <name>Mn(2+)</name>
        <dbReference type="ChEBI" id="CHEBI:29035"/>
        <label>1</label>
    </ligand>
</feature>
<feature type="binding site" evidence="6">
    <location>
        <position position="345"/>
    </location>
    <ligand>
        <name>Mn(2+)</name>
        <dbReference type="ChEBI" id="CHEBI:29035"/>
        <label>1</label>
    </ligand>
</feature>
<dbReference type="NCBIfam" id="TIGR01696">
    <property type="entry name" value="deoB"/>
    <property type="match status" value="1"/>
</dbReference>
<proteinExistence type="inferred from homology"/>
<evidence type="ECO:0000256" key="3">
    <source>
        <dbReference type="ARBA" id="ARBA00022723"/>
    </source>
</evidence>
<dbReference type="GO" id="GO:0005829">
    <property type="term" value="C:cytosol"/>
    <property type="evidence" value="ECO:0007669"/>
    <property type="project" value="TreeGrafter"/>
</dbReference>
<dbReference type="GO" id="GO:0043094">
    <property type="term" value="P:metabolic compound salvage"/>
    <property type="evidence" value="ECO:0007669"/>
    <property type="project" value="UniProtKB-UniRule"/>
</dbReference>
<dbReference type="InterPro" id="IPR017850">
    <property type="entry name" value="Alkaline_phosphatase_core_sf"/>
</dbReference>
<dbReference type="GO" id="GO:0008973">
    <property type="term" value="F:phosphopentomutase activity"/>
    <property type="evidence" value="ECO:0007669"/>
    <property type="project" value="UniProtKB-UniRule"/>
</dbReference>
<evidence type="ECO:0000256" key="7">
    <source>
        <dbReference type="NCBIfam" id="TIGR01696"/>
    </source>
</evidence>
<keyword evidence="11" id="KW-1185">Reference proteome</keyword>
<comment type="function">
    <text evidence="6">Isomerase that catalyzes the conversion of deoxy-ribose 1-phosphate (dRib-1-P) and ribose 1-phosphate (Rib-1-P) to deoxy-ribose 5-phosphate (dRib-5-P) and ribose 5-phosphate (Rib-5-P), respectively.</text>
</comment>
<dbReference type="InterPro" id="IPR010045">
    <property type="entry name" value="DeoB"/>
</dbReference>
<comment type="catalytic activity">
    <reaction evidence="6">
        <text>alpha-D-ribose 1-phosphate = D-ribose 5-phosphate</text>
        <dbReference type="Rhea" id="RHEA:18793"/>
        <dbReference type="ChEBI" id="CHEBI:57720"/>
        <dbReference type="ChEBI" id="CHEBI:78346"/>
        <dbReference type="EC" id="5.4.2.7"/>
    </reaction>
</comment>
<protein>
    <recommendedName>
        <fullName evidence="6 7">Phosphopentomutase</fullName>
        <ecNumber evidence="6 7">5.4.2.7</ecNumber>
    </recommendedName>
    <alternativeName>
        <fullName evidence="6">Phosphodeoxyribomutase</fullName>
    </alternativeName>
</protein>
<dbReference type="RefSeq" id="WP_189992198.1">
    <property type="nucleotide sequence ID" value="NZ_BMZS01000008.1"/>
</dbReference>
<dbReference type="HAMAP" id="MF_00740">
    <property type="entry name" value="Phosphopentomut"/>
    <property type="match status" value="1"/>
</dbReference>
<feature type="binding site" evidence="6">
    <location>
        <position position="344"/>
    </location>
    <ligand>
        <name>Mn(2+)</name>
        <dbReference type="ChEBI" id="CHEBI:29035"/>
        <label>1</label>
    </ligand>
</feature>
<keyword evidence="5 6" id="KW-0413">Isomerase</keyword>
<keyword evidence="4 6" id="KW-0464">Manganese</keyword>
<evidence type="ECO:0000256" key="2">
    <source>
        <dbReference type="ARBA" id="ARBA00022490"/>
    </source>
</evidence>
<feature type="binding site" evidence="6">
    <location>
        <position position="303"/>
    </location>
    <ligand>
        <name>Mn(2+)</name>
        <dbReference type="ChEBI" id="CHEBI:29035"/>
        <label>2</label>
    </ligand>
</feature>
<dbReference type="PANTHER" id="PTHR21110">
    <property type="entry name" value="PHOSPHOPENTOMUTASE"/>
    <property type="match status" value="1"/>
</dbReference>
<evidence type="ECO:0000259" key="9">
    <source>
        <dbReference type="Pfam" id="PF01676"/>
    </source>
</evidence>
<reference evidence="10" key="1">
    <citation type="journal article" date="2014" name="Int. J. Syst. Evol. Microbiol.">
        <title>Complete genome sequence of Corynebacterium casei LMG S-19264T (=DSM 44701T), isolated from a smear-ripened cheese.</title>
        <authorList>
            <consortium name="US DOE Joint Genome Institute (JGI-PGF)"/>
            <person name="Walter F."/>
            <person name="Albersmeier A."/>
            <person name="Kalinowski J."/>
            <person name="Ruckert C."/>
        </authorList>
    </citation>
    <scope>NUCLEOTIDE SEQUENCE</scope>
    <source>
        <strain evidence="10">KCTC 42651</strain>
    </source>
</reference>
<evidence type="ECO:0000256" key="1">
    <source>
        <dbReference type="ARBA" id="ARBA00010373"/>
    </source>
</evidence>
<name>A0A919CR69_9PROT</name>
<dbReference type="InterPro" id="IPR024052">
    <property type="entry name" value="Phosphopentomutase_DeoB_cap_sf"/>
</dbReference>
<feature type="region of interest" description="Disordered" evidence="8">
    <location>
        <begin position="70"/>
        <end position="102"/>
    </location>
</feature>
<evidence type="ECO:0000256" key="8">
    <source>
        <dbReference type="SAM" id="MobiDB-lite"/>
    </source>
</evidence>
<dbReference type="Proteomes" id="UP000630353">
    <property type="component" value="Unassembled WGS sequence"/>
</dbReference>
<evidence type="ECO:0000256" key="4">
    <source>
        <dbReference type="ARBA" id="ARBA00023211"/>
    </source>
</evidence>
<dbReference type="AlphaFoldDB" id="A0A919CR69"/>
<dbReference type="PIRSF" id="PIRSF001491">
    <property type="entry name" value="Ppentomutase"/>
    <property type="match status" value="1"/>
</dbReference>
<feature type="binding site" evidence="6">
    <location>
        <position position="308"/>
    </location>
    <ligand>
        <name>Mn(2+)</name>
        <dbReference type="ChEBI" id="CHEBI:29035"/>
        <label>2</label>
    </ligand>
</feature>
<dbReference type="EMBL" id="BMZS01000008">
    <property type="protein sequence ID" value="GHD56255.1"/>
    <property type="molecule type" value="Genomic_DNA"/>
</dbReference>
<comment type="catalytic activity">
    <reaction evidence="6">
        <text>2-deoxy-alpha-D-ribose 1-phosphate = 2-deoxy-D-ribose 5-phosphate</text>
        <dbReference type="Rhea" id="RHEA:27658"/>
        <dbReference type="ChEBI" id="CHEBI:57259"/>
        <dbReference type="ChEBI" id="CHEBI:62877"/>
        <dbReference type="EC" id="5.4.2.7"/>
    </reaction>
</comment>
<comment type="subcellular location">
    <subcellularLocation>
        <location evidence="6">Cytoplasm</location>
    </subcellularLocation>
</comment>
<dbReference type="SUPFAM" id="SSF53649">
    <property type="entry name" value="Alkaline phosphatase-like"/>
    <property type="match status" value="1"/>
</dbReference>
<evidence type="ECO:0000313" key="11">
    <source>
        <dbReference type="Proteomes" id="UP000630353"/>
    </source>
</evidence>
<feature type="binding site" evidence="6">
    <location>
        <position position="356"/>
    </location>
    <ligand>
        <name>Mn(2+)</name>
        <dbReference type="ChEBI" id="CHEBI:29035"/>
        <label>2</label>
    </ligand>
</feature>
<dbReference type="GO" id="GO:0006018">
    <property type="term" value="P:2-deoxyribose 1-phosphate catabolic process"/>
    <property type="evidence" value="ECO:0007669"/>
    <property type="project" value="UniProtKB-UniRule"/>
</dbReference>
<dbReference type="CDD" id="cd16009">
    <property type="entry name" value="PPM"/>
    <property type="match status" value="1"/>
</dbReference>
<reference evidence="10" key="2">
    <citation type="submission" date="2020-09" db="EMBL/GenBank/DDBJ databases">
        <authorList>
            <person name="Sun Q."/>
            <person name="Kim S."/>
        </authorList>
    </citation>
    <scope>NUCLEOTIDE SEQUENCE</scope>
    <source>
        <strain evidence="10">KCTC 42651</strain>
    </source>
</reference>
<keyword evidence="2 6" id="KW-0963">Cytoplasm</keyword>
<comment type="caution">
    <text evidence="10">The sequence shown here is derived from an EMBL/GenBank/DDBJ whole genome shotgun (WGS) entry which is preliminary data.</text>
</comment>
<dbReference type="EC" id="5.4.2.7" evidence="6 7"/>
<organism evidence="10 11">
    <name type="scientific">Thalassobaculum fulvum</name>
    <dbReference type="NCBI Taxonomy" id="1633335"/>
    <lineage>
        <taxon>Bacteria</taxon>
        <taxon>Pseudomonadati</taxon>
        <taxon>Pseudomonadota</taxon>
        <taxon>Alphaproteobacteria</taxon>
        <taxon>Rhodospirillales</taxon>
        <taxon>Thalassobaculaceae</taxon>
        <taxon>Thalassobaculum</taxon>
    </lineage>
</organism>
<dbReference type="GO" id="GO:0009117">
    <property type="term" value="P:nucleotide metabolic process"/>
    <property type="evidence" value="ECO:0007669"/>
    <property type="project" value="UniProtKB-UniRule"/>
</dbReference>
<gene>
    <name evidence="6 10" type="primary">deoB</name>
    <name evidence="10" type="ORF">GCM10017083_36200</name>
</gene>
<dbReference type="PANTHER" id="PTHR21110:SF0">
    <property type="entry name" value="PHOSPHOPENTOMUTASE"/>
    <property type="match status" value="1"/>
</dbReference>
<keyword evidence="3 6" id="KW-0479">Metal-binding</keyword>
<feature type="domain" description="Metalloenzyme" evidence="9">
    <location>
        <begin position="3"/>
        <end position="394"/>
    </location>
</feature>